<keyword evidence="2" id="KW-1185">Reference proteome</keyword>
<comment type="caution">
    <text evidence="1">The sequence shown here is derived from an EMBL/GenBank/DDBJ whole genome shotgun (WGS) entry which is preliminary data.</text>
</comment>
<accession>A0A0N8CUL0</accession>
<evidence type="ECO:0000313" key="2">
    <source>
        <dbReference type="Proteomes" id="UP000076858"/>
    </source>
</evidence>
<dbReference type="Proteomes" id="UP000076858">
    <property type="component" value="Unassembled WGS sequence"/>
</dbReference>
<evidence type="ECO:0000313" key="1">
    <source>
        <dbReference type="EMBL" id="KZS09032.1"/>
    </source>
</evidence>
<dbReference type="EMBL" id="LRGB01002121">
    <property type="protein sequence ID" value="KZS09032.1"/>
    <property type="molecule type" value="Genomic_DNA"/>
</dbReference>
<protein>
    <submittedName>
        <fullName evidence="1">Uncharacterized protein</fullName>
    </submittedName>
</protein>
<name>A0A0N8CUL0_9CRUS</name>
<organism evidence="1 2">
    <name type="scientific">Daphnia magna</name>
    <dbReference type="NCBI Taxonomy" id="35525"/>
    <lineage>
        <taxon>Eukaryota</taxon>
        <taxon>Metazoa</taxon>
        <taxon>Ecdysozoa</taxon>
        <taxon>Arthropoda</taxon>
        <taxon>Crustacea</taxon>
        <taxon>Branchiopoda</taxon>
        <taxon>Diplostraca</taxon>
        <taxon>Cladocera</taxon>
        <taxon>Anomopoda</taxon>
        <taxon>Daphniidae</taxon>
        <taxon>Daphnia</taxon>
    </lineage>
</organism>
<proteinExistence type="predicted"/>
<gene>
    <name evidence="1" type="ORF">APZ42_026791</name>
</gene>
<dbReference type="Pfam" id="PF06937">
    <property type="entry name" value="EURL"/>
    <property type="match status" value="1"/>
</dbReference>
<dbReference type="OrthoDB" id="10046286at2759"/>
<dbReference type="AlphaFoldDB" id="A0A0N8CUL0"/>
<sequence>MDIGHEESRLPLLNDSPSNTTVAAIFCSRNPLKNPDETATSPTQCCVQLELKSSTKQSYSVSKNLSIDDLKKLQEWLLLQIYSTSETLVELLQERQQLSEEAHVRLISIEQLHRLLEARCFYRGLSTGLFS</sequence>
<reference evidence="1 2" key="1">
    <citation type="submission" date="2016-03" db="EMBL/GenBank/DDBJ databases">
        <title>EvidentialGene: Evidence-directed Construction of Genes on Genomes.</title>
        <authorList>
            <person name="Gilbert D.G."/>
            <person name="Choi J.-H."/>
            <person name="Mockaitis K."/>
            <person name="Colbourne J."/>
            <person name="Pfrender M."/>
        </authorList>
    </citation>
    <scope>NUCLEOTIDE SEQUENCE [LARGE SCALE GENOMIC DNA]</scope>
    <source>
        <strain evidence="1 2">Xinb3</strain>
        <tissue evidence="1">Complete organism</tissue>
    </source>
</reference>
<dbReference type="InterPro" id="IPR009704">
    <property type="entry name" value="EURL_prot"/>
</dbReference>